<dbReference type="AlphaFoldDB" id="A0A1G5DAE4"/>
<dbReference type="RefSeq" id="WP_074462068.1">
    <property type="nucleotide sequence ID" value="NZ_FMUR01000008.1"/>
</dbReference>
<dbReference type="NCBIfam" id="TIGR00654">
    <property type="entry name" value="PhzF_family"/>
    <property type="match status" value="1"/>
</dbReference>
<dbReference type="Pfam" id="PF02567">
    <property type="entry name" value="PhzC-PhzF"/>
    <property type="match status" value="1"/>
</dbReference>
<name>A0A1G5DAE4_9FIRM</name>
<dbReference type="EMBL" id="FMUR01000008">
    <property type="protein sequence ID" value="SCY11517.1"/>
    <property type="molecule type" value="Genomic_DNA"/>
</dbReference>
<gene>
    <name evidence="4" type="ORF">SAMN02910451_01413</name>
</gene>
<dbReference type="GO" id="GO:0005737">
    <property type="term" value="C:cytoplasm"/>
    <property type="evidence" value="ECO:0007669"/>
    <property type="project" value="TreeGrafter"/>
</dbReference>
<feature type="active site" evidence="3">
    <location>
        <position position="44"/>
    </location>
</feature>
<dbReference type="InterPro" id="IPR003719">
    <property type="entry name" value="Phenazine_PhzF-like"/>
</dbReference>
<dbReference type="OrthoDB" id="9788221at2"/>
<dbReference type="PANTHER" id="PTHR13774">
    <property type="entry name" value="PHENAZINE BIOSYNTHESIS PROTEIN"/>
    <property type="match status" value="1"/>
</dbReference>
<organism evidence="4 5">
    <name type="scientific">Butyrivibrio hungatei</name>
    <dbReference type="NCBI Taxonomy" id="185008"/>
    <lineage>
        <taxon>Bacteria</taxon>
        <taxon>Bacillati</taxon>
        <taxon>Bacillota</taxon>
        <taxon>Clostridia</taxon>
        <taxon>Lachnospirales</taxon>
        <taxon>Lachnospiraceae</taxon>
        <taxon>Butyrivibrio</taxon>
    </lineage>
</organism>
<evidence type="ECO:0000313" key="5">
    <source>
        <dbReference type="Proteomes" id="UP000183047"/>
    </source>
</evidence>
<comment type="similarity">
    <text evidence="1">Belongs to the PhzF family.</text>
</comment>
<dbReference type="SUPFAM" id="SSF54506">
    <property type="entry name" value="Diaminopimelate epimerase-like"/>
    <property type="match status" value="1"/>
</dbReference>
<accession>A0A1G5DAE4</accession>
<protein>
    <submittedName>
        <fullName evidence="4">Phenazine biosynthesis protein PhzF family</fullName>
    </submittedName>
</protein>
<dbReference type="Proteomes" id="UP000183047">
    <property type="component" value="Unassembled WGS sequence"/>
</dbReference>
<reference evidence="5" key="1">
    <citation type="submission" date="2016-10" db="EMBL/GenBank/DDBJ databases">
        <authorList>
            <person name="Varghese N."/>
            <person name="Submissions S."/>
        </authorList>
    </citation>
    <scope>NUCLEOTIDE SEQUENCE [LARGE SCALE GENOMIC DNA]</scope>
    <source>
        <strain evidence="5">XBD2006</strain>
    </source>
</reference>
<keyword evidence="5" id="KW-1185">Reference proteome</keyword>
<evidence type="ECO:0000256" key="2">
    <source>
        <dbReference type="ARBA" id="ARBA00023235"/>
    </source>
</evidence>
<dbReference type="GO" id="GO:0016853">
    <property type="term" value="F:isomerase activity"/>
    <property type="evidence" value="ECO:0007669"/>
    <property type="project" value="UniProtKB-KW"/>
</dbReference>
<dbReference type="Gene3D" id="3.10.310.10">
    <property type="entry name" value="Diaminopimelate Epimerase, Chain A, domain 1"/>
    <property type="match status" value="2"/>
</dbReference>
<proteinExistence type="inferred from homology"/>
<evidence type="ECO:0000313" key="4">
    <source>
        <dbReference type="EMBL" id="SCY11517.1"/>
    </source>
</evidence>
<evidence type="ECO:0000256" key="3">
    <source>
        <dbReference type="PIRSR" id="PIRSR016184-1"/>
    </source>
</evidence>
<sequence>MRQYIVDAFTDKLFHGNQAAVCVLDKWLPEELMMNITRENNFSETAFTVKGKDGYDLRWFTPGGEINLCGHATLATSFVLFNYYEKDADDITFHTMSGDLFIHRQQDEIAMDFPAYRLNETPVTEQMIKATGHTPVRAFIDRDLLLVYEDEKTIREMSPDFGEMMLLDGLGVGVTAPGKDYDCVSRFFTPKDKINEDPVTGSVHCMIAPYWAEQLGKKEIHAYQASERGGELECRLQGDRVVISGKAVLYSVGDLFVIEGKTK</sequence>
<evidence type="ECO:0000256" key="1">
    <source>
        <dbReference type="ARBA" id="ARBA00008270"/>
    </source>
</evidence>
<dbReference type="PANTHER" id="PTHR13774:SF17">
    <property type="entry name" value="PHENAZINE BIOSYNTHESIS-LIKE DOMAIN-CONTAINING PROTEIN"/>
    <property type="match status" value="1"/>
</dbReference>
<keyword evidence="2" id="KW-0413">Isomerase</keyword>
<dbReference type="PIRSF" id="PIRSF016184">
    <property type="entry name" value="PhzC_PhzF"/>
    <property type="match status" value="1"/>
</dbReference>